<feature type="chain" id="PRO_5046684635" description="DUF3558 domain-containing protein" evidence="2">
    <location>
        <begin position="23"/>
        <end position="215"/>
    </location>
</feature>
<protein>
    <recommendedName>
        <fullName evidence="5">DUF3558 domain-containing protein</fullName>
    </recommendedName>
</protein>
<evidence type="ECO:0000313" key="3">
    <source>
        <dbReference type="EMBL" id="WQB69334.1"/>
    </source>
</evidence>
<organism evidence="3 4">
    <name type="scientific">Microbacterium invictum</name>
    <dbReference type="NCBI Taxonomy" id="515415"/>
    <lineage>
        <taxon>Bacteria</taxon>
        <taxon>Bacillati</taxon>
        <taxon>Actinomycetota</taxon>
        <taxon>Actinomycetes</taxon>
        <taxon>Micrococcales</taxon>
        <taxon>Microbacteriaceae</taxon>
        <taxon>Microbacterium</taxon>
    </lineage>
</organism>
<evidence type="ECO:0008006" key="5">
    <source>
        <dbReference type="Google" id="ProtNLM"/>
    </source>
</evidence>
<accession>A0ABZ0V886</accession>
<gene>
    <name evidence="3" type="ORF">T9R20_11535</name>
</gene>
<keyword evidence="4" id="KW-1185">Reference proteome</keyword>
<feature type="region of interest" description="Disordered" evidence="1">
    <location>
        <begin position="26"/>
        <end position="63"/>
    </location>
</feature>
<evidence type="ECO:0000313" key="4">
    <source>
        <dbReference type="Proteomes" id="UP001324533"/>
    </source>
</evidence>
<proteinExistence type="predicted"/>
<keyword evidence="2" id="KW-0732">Signal</keyword>
<dbReference type="EMBL" id="CP139779">
    <property type="protein sequence ID" value="WQB69334.1"/>
    <property type="molecule type" value="Genomic_DNA"/>
</dbReference>
<sequence>MMRIRRALVAAAGAAVVVAVVSGCVPEPGSTPSPSTPTSSATPSDGATPVSPAPTPSPIETMLPDTLQLPEGCEDIYSAGMLQSLNEQNPPLNDPGVTMYSTENAVGLEILAASPPSIRCSWGVPSESGLATTVTVIDATQAAALRTGLVESGFGCEDALGGTICRIEQRGVSLDDVPYTRGEVHVVRDNGWVATAYVNFAPEGYSEDVVQTLWG</sequence>
<dbReference type="Proteomes" id="UP001324533">
    <property type="component" value="Chromosome"/>
</dbReference>
<name>A0ABZ0V886_9MICO</name>
<dbReference type="RefSeq" id="WP_322409453.1">
    <property type="nucleotide sequence ID" value="NZ_CP139779.1"/>
</dbReference>
<reference evidence="3 4" key="1">
    <citation type="submission" date="2023-06" db="EMBL/GenBank/DDBJ databases">
        <title>Rock-solubilizing bacteria, Microbacterium invictum, promotes re-establishment of vegetation in rocky wasteland by accelerating rock bio-weathering and reshaping soil bacterial community.</title>
        <authorList>
            <person name="Liu C."/>
        </authorList>
    </citation>
    <scope>NUCLEOTIDE SEQUENCE [LARGE SCALE GENOMIC DNA]</scope>
    <source>
        <strain evidence="3 4">X-18</strain>
    </source>
</reference>
<dbReference type="PROSITE" id="PS51257">
    <property type="entry name" value="PROKAR_LIPOPROTEIN"/>
    <property type="match status" value="1"/>
</dbReference>
<feature type="signal peptide" evidence="2">
    <location>
        <begin position="1"/>
        <end position="22"/>
    </location>
</feature>
<evidence type="ECO:0000256" key="1">
    <source>
        <dbReference type="SAM" id="MobiDB-lite"/>
    </source>
</evidence>
<evidence type="ECO:0000256" key="2">
    <source>
        <dbReference type="SAM" id="SignalP"/>
    </source>
</evidence>
<feature type="compositionally biased region" description="Low complexity" evidence="1">
    <location>
        <begin position="36"/>
        <end position="50"/>
    </location>
</feature>